<comment type="caution">
    <text evidence="2">The sequence shown here is derived from an EMBL/GenBank/DDBJ whole genome shotgun (WGS) entry which is preliminary data.</text>
</comment>
<reference evidence="2 3" key="1">
    <citation type="submission" date="2019-03" db="EMBL/GenBank/DDBJ databases">
        <title>Freshwater and sediment microbial communities from various areas in North America, analyzing microbe dynamics in response to fracking.</title>
        <authorList>
            <person name="Lamendella R."/>
        </authorList>
    </citation>
    <scope>NUCLEOTIDE SEQUENCE [LARGE SCALE GENOMIC DNA]</scope>
    <source>
        <strain evidence="2 3">74A</strain>
    </source>
</reference>
<keyword evidence="1" id="KW-0732">Signal</keyword>
<evidence type="ECO:0000313" key="2">
    <source>
        <dbReference type="EMBL" id="TCN81244.1"/>
    </source>
</evidence>
<dbReference type="RefSeq" id="WP_133039845.1">
    <property type="nucleotide sequence ID" value="NZ_SLWF01000025.1"/>
</dbReference>
<feature type="signal peptide" evidence="1">
    <location>
        <begin position="1"/>
        <end position="22"/>
    </location>
</feature>
<evidence type="ECO:0008006" key="4">
    <source>
        <dbReference type="Google" id="ProtNLM"/>
    </source>
</evidence>
<keyword evidence="3" id="KW-1185">Reference proteome</keyword>
<gene>
    <name evidence="2" type="ORF">EDC91_1256</name>
</gene>
<dbReference type="EMBL" id="SLWF01000025">
    <property type="protein sequence ID" value="TCN81244.1"/>
    <property type="molecule type" value="Genomic_DNA"/>
</dbReference>
<dbReference type="Proteomes" id="UP000294832">
    <property type="component" value="Unassembled WGS sequence"/>
</dbReference>
<accession>A0A4R2F4I1</accession>
<evidence type="ECO:0000313" key="3">
    <source>
        <dbReference type="Proteomes" id="UP000294832"/>
    </source>
</evidence>
<dbReference type="PROSITE" id="PS51257">
    <property type="entry name" value="PROKAR_LIPOPROTEIN"/>
    <property type="match status" value="1"/>
</dbReference>
<name>A0A4R2F4I1_9GAMM</name>
<protein>
    <recommendedName>
        <fullName evidence="4">Lipoprotein</fullName>
    </recommendedName>
</protein>
<dbReference type="AlphaFoldDB" id="A0A4R2F4I1"/>
<evidence type="ECO:0000256" key="1">
    <source>
        <dbReference type="SAM" id="SignalP"/>
    </source>
</evidence>
<sequence>MFTRATLIGLSPLLLVSMVAGCSNDNGPFTDAEICRASVATALNKDPSIFSVDDVNGKLVYVSYHEQDSWKHDIYRCKIEGAQAIWATVKGPWKTRHTDDQLTFVINDDKLTVVDTDAAGKQSKKRYKFAQLKVDTPNKSSITS</sequence>
<proteinExistence type="predicted"/>
<organism evidence="2 3">
    <name type="scientific">Shewanella fodinae</name>
    <dbReference type="NCBI Taxonomy" id="552357"/>
    <lineage>
        <taxon>Bacteria</taxon>
        <taxon>Pseudomonadati</taxon>
        <taxon>Pseudomonadota</taxon>
        <taxon>Gammaproteobacteria</taxon>
        <taxon>Alteromonadales</taxon>
        <taxon>Shewanellaceae</taxon>
        <taxon>Shewanella</taxon>
    </lineage>
</organism>
<dbReference type="OrthoDB" id="6402870at2"/>
<feature type="chain" id="PRO_5020999605" description="Lipoprotein" evidence="1">
    <location>
        <begin position="23"/>
        <end position="144"/>
    </location>
</feature>